<organism evidence="2">
    <name type="scientific">uncultured Solirubrobacteraceae bacterium</name>
    <dbReference type="NCBI Taxonomy" id="1162706"/>
    <lineage>
        <taxon>Bacteria</taxon>
        <taxon>Bacillati</taxon>
        <taxon>Actinomycetota</taxon>
        <taxon>Thermoleophilia</taxon>
        <taxon>Solirubrobacterales</taxon>
        <taxon>Solirubrobacteraceae</taxon>
        <taxon>environmental samples</taxon>
    </lineage>
</organism>
<dbReference type="Gene3D" id="3.40.50.850">
    <property type="entry name" value="Isochorismatase-like"/>
    <property type="match status" value="2"/>
</dbReference>
<dbReference type="EC" id="3.5.1.19" evidence="2"/>
<dbReference type="GO" id="GO:0008936">
    <property type="term" value="F:nicotinamidase activity"/>
    <property type="evidence" value="ECO:0007669"/>
    <property type="project" value="UniProtKB-EC"/>
</dbReference>
<accession>A0A6J4SFI9</accession>
<keyword evidence="2" id="KW-0378">Hydrolase</keyword>
<name>A0A6J4SFI9_9ACTN</name>
<feature type="domain" description="Isochorismatase-like" evidence="1">
    <location>
        <begin position="70"/>
        <end position="117"/>
    </location>
</feature>
<dbReference type="AlphaFoldDB" id="A0A6J4SFI9"/>
<gene>
    <name evidence="2" type="ORF">AVDCRST_MAG30-1438</name>
</gene>
<sequence>MSRTALIVVDMINPYDHPDAEKLTASAREAVPAMSALIDRAAEEDVLTIYVNDNFGAWNSDRDELVETALHSALDAHIRHLDVVVPPDACAHIHEDLAEAALRMMELNMGAEPCSAESVSFD</sequence>
<proteinExistence type="predicted"/>
<evidence type="ECO:0000313" key="2">
    <source>
        <dbReference type="EMBL" id="CAA9492062.1"/>
    </source>
</evidence>
<reference evidence="2" key="1">
    <citation type="submission" date="2020-02" db="EMBL/GenBank/DDBJ databases">
        <authorList>
            <person name="Meier V. D."/>
        </authorList>
    </citation>
    <scope>NUCLEOTIDE SEQUENCE</scope>
    <source>
        <strain evidence="2">AVDCRST_MAG30</strain>
    </source>
</reference>
<dbReference type="SUPFAM" id="SSF52499">
    <property type="entry name" value="Isochorismatase-like hydrolases"/>
    <property type="match status" value="1"/>
</dbReference>
<protein>
    <submittedName>
        <fullName evidence="2">Nicotinamidase</fullName>
        <ecNumber evidence="2">3.5.1.19</ecNumber>
    </submittedName>
</protein>
<dbReference type="InterPro" id="IPR036380">
    <property type="entry name" value="Isochorismatase-like_sf"/>
</dbReference>
<dbReference type="InterPro" id="IPR000868">
    <property type="entry name" value="Isochorismatase-like_dom"/>
</dbReference>
<evidence type="ECO:0000259" key="1">
    <source>
        <dbReference type="Pfam" id="PF00857"/>
    </source>
</evidence>
<dbReference type="EMBL" id="CADCVS010000201">
    <property type="protein sequence ID" value="CAA9492062.1"/>
    <property type="molecule type" value="Genomic_DNA"/>
</dbReference>
<dbReference type="Pfam" id="PF00857">
    <property type="entry name" value="Isochorismatase"/>
    <property type="match status" value="1"/>
</dbReference>